<feature type="domain" description="LNR" evidence="4">
    <location>
        <begin position="133"/>
        <end position="166"/>
    </location>
</feature>
<evidence type="ECO:0000313" key="6">
    <source>
        <dbReference type="Proteomes" id="UP001162131"/>
    </source>
</evidence>
<name>A0AAU9ICK1_9CILI</name>
<dbReference type="AlphaFoldDB" id="A0AAU9ICK1"/>
<dbReference type="Gene3D" id="3.30.300.320">
    <property type="match status" value="2"/>
</dbReference>
<reference evidence="5" key="1">
    <citation type="submission" date="2021-09" db="EMBL/GenBank/DDBJ databases">
        <authorList>
            <consortium name="AG Swart"/>
            <person name="Singh M."/>
            <person name="Singh A."/>
            <person name="Seah K."/>
            <person name="Emmerich C."/>
        </authorList>
    </citation>
    <scope>NUCLEOTIDE SEQUENCE</scope>
    <source>
        <strain evidence="5">ATCC30299</strain>
    </source>
</reference>
<dbReference type="SMART" id="SM00004">
    <property type="entry name" value="NL"/>
    <property type="match status" value="3"/>
</dbReference>
<keyword evidence="6" id="KW-1185">Reference proteome</keyword>
<protein>
    <recommendedName>
        <fullName evidence="4">LNR domain-containing protein</fullName>
    </recommendedName>
</protein>
<accession>A0AAU9ICK1</accession>
<dbReference type="InterPro" id="IPR000800">
    <property type="entry name" value="Notch_dom"/>
</dbReference>
<keyword evidence="2" id="KW-1015">Disulfide bond</keyword>
<organism evidence="5 6">
    <name type="scientific">Blepharisma stoltei</name>
    <dbReference type="NCBI Taxonomy" id="1481888"/>
    <lineage>
        <taxon>Eukaryota</taxon>
        <taxon>Sar</taxon>
        <taxon>Alveolata</taxon>
        <taxon>Ciliophora</taxon>
        <taxon>Postciliodesmatophora</taxon>
        <taxon>Heterotrichea</taxon>
        <taxon>Heterotrichida</taxon>
        <taxon>Blepharismidae</taxon>
        <taxon>Blepharisma</taxon>
    </lineage>
</organism>
<proteinExistence type="predicted"/>
<keyword evidence="1" id="KW-0677">Repeat</keyword>
<feature type="domain" description="LNR" evidence="4">
    <location>
        <begin position="21"/>
        <end position="61"/>
    </location>
</feature>
<keyword evidence="3" id="KW-0325">Glycoprotein</keyword>
<evidence type="ECO:0000313" key="5">
    <source>
        <dbReference type="EMBL" id="CAG9309868.1"/>
    </source>
</evidence>
<evidence type="ECO:0000256" key="1">
    <source>
        <dbReference type="ARBA" id="ARBA00022737"/>
    </source>
</evidence>
<dbReference type="Pfam" id="PF00066">
    <property type="entry name" value="Notch"/>
    <property type="match status" value="2"/>
</dbReference>
<evidence type="ECO:0000256" key="2">
    <source>
        <dbReference type="ARBA" id="ARBA00023157"/>
    </source>
</evidence>
<sequence>MFPCYEYDSAVSASPKNQILDSDCLWDCLYYIGCDYSLLGNGVCDQSCNPPYCGFDLGDCGYCWNGCKLYLGYEYMLGGTCDEVCNVIDYYIDMGACKGCSTNCTSDMLGNGICDPEYNGPFCNYDFGDCENSSCAPGCYTYMIGDSTCQEECHVEECNYDEYDCDCYPECKVFSIGNSFKFFLMLLINALIN</sequence>
<dbReference type="EMBL" id="CAJZBQ010000001">
    <property type="protein sequence ID" value="CAG9309868.1"/>
    <property type="molecule type" value="Genomic_DNA"/>
</dbReference>
<dbReference type="Proteomes" id="UP001162131">
    <property type="component" value="Unassembled WGS sequence"/>
</dbReference>
<feature type="domain" description="LNR" evidence="4">
    <location>
        <begin position="93"/>
        <end position="131"/>
    </location>
</feature>
<comment type="caution">
    <text evidence="5">The sequence shown here is derived from an EMBL/GenBank/DDBJ whole genome shotgun (WGS) entry which is preliminary data.</text>
</comment>
<evidence type="ECO:0000259" key="4">
    <source>
        <dbReference type="SMART" id="SM00004"/>
    </source>
</evidence>
<gene>
    <name evidence="5" type="ORF">BSTOLATCC_MIC83</name>
</gene>
<evidence type="ECO:0000256" key="3">
    <source>
        <dbReference type="ARBA" id="ARBA00023180"/>
    </source>
</evidence>